<reference evidence="2" key="1">
    <citation type="submission" date="2019-02" db="EMBL/GenBank/DDBJ databases">
        <authorList>
            <person name="Gruber-Vodicka R. H."/>
            <person name="Seah K. B. B."/>
        </authorList>
    </citation>
    <scope>NUCLEOTIDE SEQUENCE</scope>
    <source>
        <strain evidence="3">BECK_SA2B12</strain>
        <strain evidence="2">BECK_SA2B15</strain>
        <strain evidence="1">BECK_SA2B20</strain>
    </source>
</reference>
<dbReference type="AlphaFoldDB" id="A0A450VF98"/>
<dbReference type="EMBL" id="CAADFJ010000321">
    <property type="protein sequence ID" value="VFK06007.1"/>
    <property type="molecule type" value="Genomic_DNA"/>
</dbReference>
<evidence type="ECO:0000313" key="3">
    <source>
        <dbReference type="EMBL" id="VFK06007.1"/>
    </source>
</evidence>
<dbReference type="EMBL" id="CAADFG010000327">
    <property type="protein sequence ID" value="VFK03454.1"/>
    <property type="molecule type" value="Genomic_DNA"/>
</dbReference>
<gene>
    <name evidence="2" type="ORF">BECKH772A_GA0070896_103273</name>
    <name evidence="1" type="ORF">BECKH772B_GA0070898_102246</name>
    <name evidence="3" type="ORF">BECKH772C_GA0070978_103213</name>
</gene>
<sequence length="190" mass="20362">MAMFPDESEVRILTGRVRHGAQARALRGMGIEHVGPADGGFPRLSFCGINRLLPVVEGIFEARAVAPMAALSCRASTARPRGRKCRLPPTSGDICQRFAPGSRRGGLSSGHRFFQVLVFPICKILDTRSGGSGITPWRARNETRRTGACQNDGASCTGPIHSKSQIRSTAGNKPSVFYLASEALPQTDKA</sequence>
<dbReference type="EMBL" id="CAADFI010000224">
    <property type="protein sequence ID" value="VFK01279.1"/>
    <property type="molecule type" value="Genomic_DNA"/>
</dbReference>
<evidence type="ECO:0000313" key="1">
    <source>
        <dbReference type="EMBL" id="VFK01279.1"/>
    </source>
</evidence>
<evidence type="ECO:0000313" key="2">
    <source>
        <dbReference type="EMBL" id="VFK03454.1"/>
    </source>
</evidence>
<name>A0A450VF98_9GAMM</name>
<proteinExistence type="predicted"/>
<organism evidence="2">
    <name type="scientific">Candidatus Kentrum eta</name>
    <dbReference type="NCBI Taxonomy" id="2126337"/>
    <lineage>
        <taxon>Bacteria</taxon>
        <taxon>Pseudomonadati</taxon>
        <taxon>Pseudomonadota</taxon>
        <taxon>Gammaproteobacteria</taxon>
        <taxon>Candidatus Kentrum</taxon>
    </lineage>
</organism>
<protein>
    <submittedName>
        <fullName evidence="2">Uncharacterized protein</fullName>
    </submittedName>
</protein>
<accession>A0A450VF98</accession>